<protein>
    <recommendedName>
        <fullName evidence="2">PH domain-containing protein</fullName>
    </recommendedName>
</protein>
<evidence type="ECO:0000313" key="4">
    <source>
        <dbReference type="Proteomes" id="UP001174936"/>
    </source>
</evidence>
<dbReference type="InterPro" id="IPR001849">
    <property type="entry name" value="PH_domain"/>
</dbReference>
<dbReference type="SUPFAM" id="SSF50729">
    <property type="entry name" value="PH domain-like"/>
    <property type="match status" value="2"/>
</dbReference>
<evidence type="ECO:0000313" key="3">
    <source>
        <dbReference type="EMBL" id="KAK0646115.1"/>
    </source>
</evidence>
<sequence length="416" mass="46136">MTEVQSQPTGLATVPKPRDHGVRLAIPPSSVTLTTTHCSIPSRLKHRLGLDTFSPVNQNGSFEFDRVIKSGYVQKRTSKTKAWRTIFLVLRPNTLSIYKSDKEEKLRHKVELADLTAVTLLKDPKNKRQHVFGLFSPSKNFHFQAPTQEEAQAWVDLIRKDARIEQEEEEMFLASPIVRRESFLGAPGLNADPRRGVAEVDRLASSSPEPPQPQSRAGPRPSVSASGRRPSQIESSGMSGTELASHSDFSDSEAHRIPGASFESLSIRPSSGAHAQARLPLELANNVQAGGNPVETDPDRVIWQGWLGFLRSKGGVRQWKKSWAVLRPRNLILYKNDSESSVLFIVYLSSIVNVVDIDPMSRTRTHCLQIITDEKSYKFCAKDEEELVQCLGAFKSLLAKRRELEAKAAAAAGPSV</sequence>
<reference evidence="3" key="1">
    <citation type="submission" date="2023-06" db="EMBL/GenBank/DDBJ databases">
        <title>Genome-scale phylogeny and comparative genomics of the fungal order Sordariales.</title>
        <authorList>
            <consortium name="Lawrence Berkeley National Laboratory"/>
            <person name="Hensen N."/>
            <person name="Bonometti L."/>
            <person name="Westerberg I."/>
            <person name="Brannstrom I.O."/>
            <person name="Guillou S."/>
            <person name="Cros-Aarteil S."/>
            <person name="Calhoun S."/>
            <person name="Haridas S."/>
            <person name="Kuo A."/>
            <person name="Mondo S."/>
            <person name="Pangilinan J."/>
            <person name="Riley R."/>
            <person name="Labutti K."/>
            <person name="Andreopoulos B."/>
            <person name="Lipzen A."/>
            <person name="Chen C."/>
            <person name="Yanf M."/>
            <person name="Daum C."/>
            <person name="Ng V."/>
            <person name="Clum A."/>
            <person name="Steindorff A."/>
            <person name="Ohm R."/>
            <person name="Martin F."/>
            <person name="Silar P."/>
            <person name="Natvig D."/>
            <person name="Lalanne C."/>
            <person name="Gautier V."/>
            <person name="Ament-Velasquez S.L."/>
            <person name="Kruys A."/>
            <person name="Hutchinson M.I."/>
            <person name="Powell A.J."/>
            <person name="Barry K."/>
            <person name="Miller A.N."/>
            <person name="Grigoriev I.V."/>
            <person name="Debuchy R."/>
            <person name="Gladieux P."/>
            <person name="Thoren M.H."/>
            <person name="Johannesson H."/>
        </authorList>
    </citation>
    <scope>NUCLEOTIDE SEQUENCE</scope>
    <source>
        <strain evidence="3">SMH2532-1</strain>
    </source>
</reference>
<feature type="region of interest" description="Disordered" evidence="1">
    <location>
        <begin position="1"/>
        <end position="21"/>
    </location>
</feature>
<keyword evidence="4" id="KW-1185">Reference proteome</keyword>
<dbReference type="SMART" id="SM00233">
    <property type="entry name" value="PH"/>
    <property type="match status" value="2"/>
</dbReference>
<feature type="region of interest" description="Disordered" evidence="1">
    <location>
        <begin position="200"/>
        <end position="254"/>
    </location>
</feature>
<dbReference type="InterPro" id="IPR011993">
    <property type="entry name" value="PH-like_dom_sf"/>
</dbReference>
<feature type="compositionally biased region" description="Polar residues" evidence="1">
    <location>
        <begin position="232"/>
        <end position="244"/>
    </location>
</feature>
<dbReference type="AlphaFoldDB" id="A0AA40CPD5"/>
<dbReference type="CDD" id="cd13299">
    <property type="entry name" value="PH2_PH_fungal"/>
    <property type="match status" value="1"/>
</dbReference>
<dbReference type="PROSITE" id="PS50003">
    <property type="entry name" value="PH_DOMAIN"/>
    <property type="match status" value="2"/>
</dbReference>
<dbReference type="EMBL" id="JAULSV010000004">
    <property type="protein sequence ID" value="KAK0646115.1"/>
    <property type="molecule type" value="Genomic_DNA"/>
</dbReference>
<comment type="caution">
    <text evidence="3">The sequence shown here is derived from an EMBL/GenBank/DDBJ whole genome shotgun (WGS) entry which is preliminary data.</text>
</comment>
<feature type="domain" description="PH" evidence="2">
    <location>
        <begin position="300"/>
        <end position="399"/>
    </location>
</feature>
<feature type="domain" description="PH" evidence="2">
    <location>
        <begin position="66"/>
        <end position="163"/>
    </location>
</feature>
<dbReference type="CDD" id="cd13298">
    <property type="entry name" value="PH1_PH_fungal"/>
    <property type="match status" value="1"/>
</dbReference>
<dbReference type="Pfam" id="PF00169">
    <property type="entry name" value="PH"/>
    <property type="match status" value="2"/>
</dbReference>
<evidence type="ECO:0000259" key="2">
    <source>
        <dbReference type="PROSITE" id="PS50003"/>
    </source>
</evidence>
<proteinExistence type="predicted"/>
<organism evidence="3 4">
    <name type="scientific">Cercophora newfieldiana</name>
    <dbReference type="NCBI Taxonomy" id="92897"/>
    <lineage>
        <taxon>Eukaryota</taxon>
        <taxon>Fungi</taxon>
        <taxon>Dikarya</taxon>
        <taxon>Ascomycota</taxon>
        <taxon>Pezizomycotina</taxon>
        <taxon>Sordariomycetes</taxon>
        <taxon>Sordariomycetidae</taxon>
        <taxon>Sordariales</taxon>
        <taxon>Lasiosphaeriaceae</taxon>
        <taxon>Cercophora</taxon>
    </lineage>
</organism>
<feature type="compositionally biased region" description="Polar residues" evidence="1">
    <location>
        <begin position="1"/>
        <end position="10"/>
    </location>
</feature>
<dbReference type="Gene3D" id="2.30.29.30">
    <property type="entry name" value="Pleckstrin-homology domain (PH domain)/Phosphotyrosine-binding domain (PTB)"/>
    <property type="match status" value="2"/>
</dbReference>
<dbReference type="Proteomes" id="UP001174936">
    <property type="component" value="Unassembled WGS sequence"/>
</dbReference>
<dbReference type="PANTHER" id="PTHR14336">
    <property type="entry name" value="TANDEM PH DOMAIN CONTAINING PROTEIN"/>
    <property type="match status" value="1"/>
</dbReference>
<accession>A0AA40CPD5</accession>
<gene>
    <name evidence="3" type="ORF">B0T16DRAFT_458070</name>
</gene>
<evidence type="ECO:0000256" key="1">
    <source>
        <dbReference type="SAM" id="MobiDB-lite"/>
    </source>
</evidence>
<dbReference type="InterPro" id="IPR051707">
    <property type="entry name" value="PI-Interact_SigTrans_Reg"/>
</dbReference>
<name>A0AA40CPD5_9PEZI</name>